<proteinExistence type="predicted"/>
<organism evidence="1 2">
    <name type="scientific">Paenibacillus herberti</name>
    <dbReference type="NCBI Taxonomy" id="1619309"/>
    <lineage>
        <taxon>Bacteria</taxon>
        <taxon>Bacillati</taxon>
        <taxon>Bacillota</taxon>
        <taxon>Bacilli</taxon>
        <taxon>Bacillales</taxon>
        <taxon>Paenibacillaceae</taxon>
        <taxon>Paenibacillus</taxon>
    </lineage>
</organism>
<name>A0A229NXQ8_9BACL</name>
<dbReference type="Pfam" id="PF10704">
    <property type="entry name" value="DUF2508"/>
    <property type="match status" value="1"/>
</dbReference>
<dbReference type="Proteomes" id="UP000215145">
    <property type="component" value="Unassembled WGS sequence"/>
</dbReference>
<comment type="caution">
    <text evidence="1">The sequence shown here is derived from an EMBL/GenBank/DDBJ whole genome shotgun (WGS) entry which is preliminary data.</text>
</comment>
<accession>A0A229NXQ8</accession>
<keyword evidence="2" id="KW-1185">Reference proteome</keyword>
<dbReference type="OrthoDB" id="2649829at2"/>
<evidence type="ECO:0000313" key="1">
    <source>
        <dbReference type="EMBL" id="OXM14712.1"/>
    </source>
</evidence>
<dbReference type="InterPro" id="IPR019644">
    <property type="entry name" value="DUF2508"/>
</dbReference>
<dbReference type="EMBL" id="NMUQ01000002">
    <property type="protein sequence ID" value="OXM14712.1"/>
    <property type="molecule type" value="Genomic_DNA"/>
</dbReference>
<evidence type="ECO:0008006" key="3">
    <source>
        <dbReference type="Google" id="ProtNLM"/>
    </source>
</evidence>
<sequence>MGAKLRLDGRVETLAVSSVEAGRDDIGGVELLAEIREAHRDWINAQYHFEQAVGSDQIDYAVYAIEATQRRYEMLLRQAKRLGTASPEWKGGIPR</sequence>
<dbReference type="RefSeq" id="WP_089525529.1">
    <property type="nucleotide sequence ID" value="NZ_NMUQ01000002.1"/>
</dbReference>
<gene>
    <name evidence="1" type="ORF">CGZ75_17610</name>
</gene>
<dbReference type="AlphaFoldDB" id="A0A229NXQ8"/>
<reference evidence="1 2" key="1">
    <citation type="submission" date="2017-07" db="EMBL/GenBank/DDBJ databases">
        <title>Paenibacillus herberti R33 genome sequencing and assembly.</title>
        <authorList>
            <person name="Su W."/>
        </authorList>
    </citation>
    <scope>NUCLEOTIDE SEQUENCE [LARGE SCALE GENOMIC DNA]</scope>
    <source>
        <strain evidence="1 2">R33</strain>
    </source>
</reference>
<protein>
    <recommendedName>
        <fullName evidence="3">DUF2508 domain-containing protein</fullName>
    </recommendedName>
</protein>
<evidence type="ECO:0000313" key="2">
    <source>
        <dbReference type="Proteomes" id="UP000215145"/>
    </source>
</evidence>